<proteinExistence type="predicted"/>
<evidence type="ECO:0000259" key="2">
    <source>
        <dbReference type="PROSITE" id="PS50011"/>
    </source>
</evidence>
<dbReference type="Gene3D" id="1.10.510.10">
    <property type="entry name" value="Transferase(Phosphotransferase) domain 1"/>
    <property type="match status" value="1"/>
</dbReference>
<reference evidence="3" key="1">
    <citation type="submission" date="2021-01" db="EMBL/GenBank/DDBJ databases">
        <authorList>
            <person name="Corre E."/>
            <person name="Pelletier E."/>
            <person name="Niang G."/>
            <person name="Scheremetjew M."/>
            <person name="Finn R."/>
            <person name="Kale V."/>
            <person name="Holt S."/>
            <person name="Cochrane G."/>
            <person name="Meng A."/>
            <person name="Brown T."/>
            <person name="Cohen L."/>
        </authorList>
    </citation>
    <scope>NUCLEOTIDE SEQUENCE</scope>
    <source>
        <strain evidence="3">E4-10</strain>
    </source>
</reference>
<dbReference type="GO" id="GO:0004674">
    <property type="term" value="F:protein serine/threonine kinase activity"/>
    <property type="evidence" value="ECO:0007669"/>
    <property type="project" value="TreeGrafter"/>
</dbReference>
<dbReference type="GO" id="GO:0044773">
    <property type="term" value="P:mitotic DNA damage checkpoint signaling"/>
    <property type="evidence" value="ECO:0007669"/>
    <property type="project" value="TreeGrafter"/>
</dbReference>
<dbReference type="AlphaFoldDB" id="A0A7S0PAK9"/>
<sequence>MNVKEWRESFVAEHPARDDDGGGSGSGDEVLLAAEGGGAGGARPSAGSRAAAARSAGVLRVFSAVALSLATLHEHGVVHLDVKADNFLARFDPGPAVARARAAAKRVAASEYDHALDEAQAEVDHAICAADFGEAAAGMFGAGTPCRQWPALPPRSAAEALAGMCSRARGAERIRAPEVIAVDAGLGAKGGGEAAAAVTSAADVWSLGCMLVELLSGKYLYGEDEDDFPRFFLRLTAGGDDDESAADGDGISTAAEAGRRQPREQGGAASGASAAPKAPQLVPKERVDRCVRGLSPASAAAVRRLVRSMLCRNPGHRATARAVSANAARLAHSLELEA</sequence>
<dbReference type="EMBL" id="HBET01010023">
    <property type="protein sequence ID" value="CAD8562484.1"/>
    <property type="molecule type" value="Transcribed_RNA"/>
</dbReference>
<organism evidence="3">
    <name type="scientific">Cafeteria roenbergensis</name>
    <name type="common">Marine flagellate</name>
    <dbReference type="NCBI Taxonomy" id="33653"/>
    <lineage>
        <taxon>Eukaryota</taxon>
        <taxon>Sar</taxon>
        <taxon>Stramenopiles</taxon>
        <taxon>Bigyra</taxon>
        <taxon>Opalozoa</taxon>
        <taxon>Bicosoecida</taxon>
        <taxon>Cafeteriaceae</taxon>
        <taxon>Cafeteria</taxon>
    </lineage>
</organism>
<feature type="region of interest" description="Disordered" evidence="1">
    <location>
        <begin position="1"/>
        <end position="46"/>
    </location>
</feature>
<feature type="compositionally biased region" description="Low complexity" evidence="1">
    <location>
        <begin position="266"/>
        <end position="275"/>
    </location>
</feature>
<evidence type="ECO:0000313" key="3">
    <source>
        <dbReference type="EMBL" id="CAD8562484.1"/>
    </source>
</evidence>
<dbReference type="GO" id="GO:0005634">
    <property type="term" value="C:nucleus"/>
    <property type="evidence" value="ECO:0007669"/>
    <property type="project" value="TreeGrafter"/>
</dbReference>
<dbReference type="GO" id="GO:0005524">
    <property type="term" value="F:ATP binding"/>
    <property type="evidence" value="ECO:0007669"/>
    <property type="project" value="InterPro"/>
</dbReference>
<feature type="region of interest" description="Disordered" evidence="1">
    <location>
        <begin position="256"/>
        <end position="281"/>
    </location>
</feature>
<dbReference type="PANTHER" id="PTHR44167">
    <property type="entry name" value="OVARIAN-SPECIFIC SERINE/THREONINE-PROTEIN KINASE LOK-RELATED"/>
    <property type="match status" value="1"/>
</dbReference>
<dbReference type="PROSITE" id="PS50011">
    <property type="entry name" value="PROTEIN_KINASE_DOM"/>
    <property type="match status" value="1"/>
</dbReference>
<dbReference type="InterPro" id="IPR000719">
    <property type="entry name" value="Prot_kinase_dom"/>
</dbReference>
<dbReference type="InterPro" id="IPR011009">
    <property type="entry name" value="Kinase-like_dom_sf"/>
</dbReference>
<gene>
    <name evidence="3" type="ORF">CROE0942_LOCUS6861</name>
</gene>
<dbReference type="SUPFAM" id="SSF56112">
    <property type="entry name" value="Protein kinase-like (PK-like)"/>
    <property type="match status" value="1"/>
</dbReference>
<evidence type="ECO:0000256" key="1">
    <source>
        <dbReference type="SAM" id="MobiDB-lite"/>
    </source>
</evidence>
<dbReference type="SMART" id="SM00220">
    <property type="entry name" value="S_TKc"/>
    <property type="match status" value="1"/>
</dbReference>
<feature type="domain" description="Protein kinase" evidence="2">
    <location>
        <begin position="1"/>
        <end position="335"/>
    </location>
</feature>
<accession>A0A7S0PAK9</accession>
<feature type="compositionally biased region" description="Basic and acidic residues" evidence="1">
    <location>
        <begin position="1"/>
        <end position="20"/>
    </location>
</feature>
<name>A0A7S0PAK9_CAFRO</name>
<dbReference type="PANTHER" id="PTHR44167:SF24">
    <property type="entry name" value="SERINE_THREONINE-PROTEIN KINASE CHK2"/>
    <property type="match status" value="1"/>
</dbReference>
<protein>
    <recommendedName>
        <fullName evidence="2">Protein kinase domain-containing protein</fullName>
    </recommendedName>
</protein>